<dbReference type="PROSITE" id="PS51000">
    <property type="entry name" value="HTH_DEOR_2"/>
    <property type="match status" value="1"/>
</dbReference>
<dbReference type="InterPro" id="IPR001034">
    <property type="entry name" value="DeoR_HTH"/>
</dbReference>
<evidence type="ECO:0000313" key="4">
    <source>
        <dbReference type="EMBL" id="MBB5173543.1"/>
    </source>
</evidence>
<dbReference type="InterPro" id="IPR050313">
    <property type="entry name" value="Carb_Metab_HTH_regulators"/>
</dbReference>
<dbReference type="PANTHER" id="PTHR30363">
    <property type="entry name" value="HTH-TYPE TRANSCRIPTIONAL REGULATOR SRLR-RELATED"/>
    <property type="match status" value="1"/>
</dbReference>
<gene>
    <name evidence="4" type="ORF">HNQ41_001730</name>
</gene>
<dbReference type="PANTHER" id="PTHR30363:SF28">
    <property type="entry name" value="TRANSCRIPTIONAL REGULATORY PROTEIN-RELATED"/>
    <property type="match status" value="1"/>
</dbReference>
<evidence type="ECO:0000256" key="1">
    <source>
        <dbReference type="ARBA" id="ARBA00023015"/>
    </source>
</evidence>
<evidence type="ECO:0000313" key="5">
    <source>
        <dbReference type="Proteomes" id="UP000551878"/>
    </source>
</evidence>
<dbReference type="AlphaFoldDB" id="A0A840QQE2"/>
<keyword evidence="2" id="KW-0804">Transcription</keyword>
<name>A0A840QQE2_9BACI</name>
<proteinExistence type="predicted"/>
<dbReference type="EMBL" id="JACHHB010000006">
    <property type="protein sequence ID" value="MBB5173543.1"/>
    <property type="molecule type" value="Genomic_DNA"/>
</dbReference>
<protein>
    <submittedName>
        <fullName evidence="4">Putative ArsR family transcriptional regulator</fullName>
    </submittedName>
</protein>
<reference evidence="4 5" key="1">
    <citation type="submission" date="2020-08" db="EMBL/GenBank/DDBJ databases">
        <title>Genomic Encyclopedia of Type Strains, Phase IV (KMG-IV): sequencing the most valuable type-strain genomes for metagenomic binning, comparative biology and taxonomic classification.</title>
        <authorList>
            <person name="Goeker M."/>
        </authorList>
    </citation>
    <scope>NUCLEOTIDE SEQUENCE [LARGE SCALE GENOMIC DNA]</scope>
    <source>
        <strain evidence="4 5">DSM 24696</strain>
    </source>
</reference>
<keyword evidence="1" id="KW-0805">Transcription regulation</keyword>
<dbReference type="Pfam" id="PF01022">
    <property type="entry name" value="HTH_5"/>
    <property type="match status" value="1"/>
</dbReference>
<keyword evidence="5" id="KW-1185">Reference proteome</keyword>
<dbReference type="SUPFAM" id="SSF46785">
    <property type="entry name" value="Winged helix' DNA-binding domain"/>
    <property type="match status" value="1"/>
</dbReference>
<sequence>MMTTTKTTSTRELILRLLKKKGKLTVAEFAEELQITEMAVRRHLNTLERDQIVETTLLRQAMGRPTNIYQLTKSGQETFPRDYAPLALDILNDIQTMYGEDMLEELFQRRKERLSKRYMKRLHHLSFEERIEEFMNIQNELGYMAEYDLDEDGRYWFKQYNCPISRVSQHFTSICQYEQSMLQEILEAEHVSCMMCASNGQDGYCCYKIEK</sequence>
<dbReference type="Proteomes" id="UP000551878">
    <property type="component" value="Unassembled WGS sequence"/>
</dbReference>
<accession>A0A840QQE2</accession>
<organism evidence="4 5">
    <name type="scientific">Texcoconibacillus texcoconensis</name>
    <dbReference type="NCBI Taxonomy" id="1095777"/>
    <lineage>
        <taxon>Bacteria</taxon>
        <taxon>Bacillati</taxon>
        <taxon>Bacillota</taxon>
        <taxon>Bacilli</taxon>
        <taxon>Bacillales</taxon>
        <taxon>Bacillaceae</taxon>
        <taxon>Texcoconibacillus</taxon>
    </lineage>
</organism>
<dbReference type="InterPro" id="IPR036388">
    <property type="entry name" value="WH-like_DNA-bd_sf"/>
</dbReference>
<dbReference type="GO" id="GO:0003700">
    <property type="term" value="F:DNA-binding transcription factor activity"/>
    <property type="evidence" value="ECO:0007669"/>
    <property type="project" value="InterPro"/>
</dbReference>
<comment type="caution">
    <text evidence="4">The sequence shown here is derived from an EMBL/GenBank/DDBJ whole genome shotgun (WGS) entry which is preliminary data.</text>
</comment>
<evidence type="ECO:0000256" key="2">
    <source>
        <dbReference type="ARBA" id="ARBA00023163"/>
    </source>
</evidence>
<dbReference type="Gene3D" id="1.10.10.10">
    <property type="entry name" value="Winged helix-like DNA-binding domain superfamily/Winged helix DNA-binding domain"/>
    <property type="match status" value="1"/>
</dbReference>
<evidence type="ECO:0000259" key="3">
    <source>
        <dbReference type="PROSITE" id="PS51000"/>
    </source>
</evidence>
<feature type="domain" description="HTH deoR-type" evidence="3">
    <location>
        <begin position="7"/>
        <end position="67"/>
    </location>
</feature>
<dbReference type="InterPro" id="IPR036390">
    <property type="entry name" value="WH_DNA-bd_sf"/>
</dbReference>
<dbReference type="InterPro" id="IPR001845">
    <property type="entry name" value="HTH_ArsR_DNA-bd_dom"/>
</dbReference>